<comment type="caution">
    <text evidence="1">The sequence shown here is derived from an EMBL/GenBank/DDBJ whole genome shotgun (WGS) entry which is preliminary data.</text>
</comment>
<evidence type="ECO:0000313" key="1">
    <source>
        <dbReference type="EMBL" id="KAG8524048.1"/>
    </source>
</evidence>
<organism evidence="1 2">
    <name type="scientific">Galemys pyrenaicus</name>
    <name type="common">Iberian desman</name>
    <name type="synonym">Pyrenean desman</name>
    <dbReference type="NCBI Taxonomy" id="202257"/>
    <lineage>
        <taxon>Eukaryota</taxon>
        <taxon>Metazoa</taxon>
        <taxon>Chordata</taxon>
        <taxon>Craniata</taxon>
        <taxon>Vertebrata</taxon>
        <taxon>Euteleostomi</taxon>
        <taxon>Mammalia</taxon>
        <taxon>Eutheria</taxon>
        <taxon>Laurasiatheria</taxon>
        <taxon>Eulipotyphla</taxon>
        <taxon>Talpidae</taxon>
        <taxon>Galemys</taxon>
    </lineage>
</organism>
<name>A0A8J6E1M4_GALPY</name>
<dbReference type="OrthoDB" id="428974at2759"/>
<gene>
    <name evidence="1" type="ORF">J0S82_009815</name>
</gene>
<evidence type="ECO:0000313" key="2">
    <source>
        <dbReference type="Proteomes" id="UP000700334"/>
    </source>
</evidence>
<reference evidence="1" key="1">
    <citation type="journal article" date="2021" name="Evol. Appl.">
        <title>The genome of the Pyrenean desman and the effects of bottlenecks and inbreeding on the genomic landscape of an endangered species.</title>
        <authorList>
            <person name="Escoda L."/>
            <person name="Castresana J."/>
        </authorList>
    </citation>
    <scope>NUCLEOTIDE SEQUENCE</scope>
    <source>
        <strain evidence="1">IBE-C5619</strain>
    </source>
</reference>
<dbReference type="InterPro" id="IPR036388">
    <property type="entry name" value="WH-like_DNA-bd_sf"/>
</dbReference>
<protein>
    <submittedName>
        <fullName evidence="1">Uncharacterized protein</fullName>
    </submittedName>
</protein>
<keyword evidence="2" id="KW-1185">Reference proteome</keyword>
<proteinExistence type="predicted"/>
<dbReference type="Gene3D" id="1.10.10.10">
    <property type="entry name" value="Winged helix-like DNA-binding domain superfamily/Winged helix DNA-binding domain"/>
    <property type="match status" value="1"/>
</dbReference>
<dbReference type="Proteomes" id="UP000700334">
    <property type="component" value="Unassembled WGS sequence"/>
</dbReference>
<accession>A0A8J6E1M4</accession>
<dbReference type="EMBL" id="JAGFMF010011396">
    <property type="protein sequence ID" value="KAG8524048.1"/>
    <property type="molecule type" value="Genomic_DNA"/>
</dbReference>
<sequence length="72" mass="8322">MLRVTIRDVNQQEFIRALAAFLRKFRKPKVPEQVGTTRMKMAEKEQDGGCKLILHSDTELPEVRIAAVNRKN</sequence>
<dbReference type="AlphaFoldDB" id="A0A8J6E1M4"/>